<evidence type="ECO:0000313" key="2">
    <source>
        <dbReference type="Proteomes" id="UP000027986"/>
    </source>
</evidence>
<dbReference type="GeneID" id="41841794"/>
<dbReference type="HOGENOM" id="CLU_1472912_0_0_11"/>
<dbReference type="RefSeq" id="WP_038569357.1">
    <property type="nucleotide sequence ID" value="NZ_CP008889.1"/>
</dbReference>
<sequence>MVNDTPAASDDRSNGTWRDVASPQAQADLDELLSAALGAAMEHLEKNGEFYPFAMSVDGEPTIDSTGEPTDASNEAVAPDVDIVFADPAALGEQPEPEAVLAELRRVLAVRAENENRTVAQRATAIVLYVVVPEFGDAVRVDLEHAEGVQLMVLAPVKGKGKSRKRTFEYGDLRLLPGQRHIW</sequence>
<proteinExistence type="predicted"/>
<reference evidence="1 2" key="1">
    <citation type="submission" date="2014-07" db="EMBL/GenBank/DDBJ databases">
        <title>Genome Sequencing of Dermacoccus nishinomiyaensis.</title>
        <authorList>
            <person name="Hong K.W."/>
            <person name="Chan K.G."/>
        </authorList>
    </citation>
    <scope>NUCLEOTIDE SEQUENCE [LARGE SCALE GENOMIC DNA]</scope>
    <source>
        <strain evidence="1 2">M25</strain>
    </source>
</reference>
<protein>
    <submittedName>
        <fullName evidence="1">Uncharacterized protein</fullName>
    </submittedName>
</protein>
<dbReference type="OrthoDB" id="4953943at2"/>
<dbReference type="EMBL" id="CP008889">
    <property type="protein sequence ID" value="AIF41531.1"/>
    <property type="molecule type" value="Genomic_DNA"/>
</dbReference>
<name>A0A075JH42_9MICO</name>
<dbReference type="KEGG" id="dni:HX89_11960"/>
<evidence type="ECO:0000313" key="1">
    <source>
        <dbReference type="EMBL" id="AIF41531.1"/>
    </source>
</evidence>
<dbReference type="AlphaFoldDB" id="A0A075JH42"/>
<organism evidence="1 2">
    <name type="scientific">Dermacoccus nishinomiyaensis</name>
    <dbReference type="NCBI Taxonomy" id="1274"/>
    <lineage>
        <taxon>Bacteria</taxon>
        <taxon>Bacillati</taxon>
        <taxon>Actinomycetota</taxon>
        <taxon>Actinomycetes</taxon>
        <taxon>Micrococcales</taxon>
        <taxon>Dermacoccaceae</taxon>
        <taxon>Dermacoccus</taxon>
    </lineage>
</organism>
<keyword evidence="2" id="KW-1185">Reference proteome</keyword>
<gene>
    <name evidence="1" type="ORF">HX89_11960</name>
</gene>
<dbReference type="Proteomes" id="UP000027986">
    <property type="component" value="Chromosome"/>
</dbReference>
<accession>A0A075JH42</accession>